<dbReference type="AlphaFoldDB" id="A0A9X3EDS6"/>
<organism evidence="3 4">
    <name type="scientific">Parathalassolituus penaei</name>
    <dbReference type="NCBI Taxonomy" id="2997323"/>
    <lineage>
        <taxon>Bacteria</taxon>
        <taxon>Pseudomonadati</taxon>
        <taxon>Pseudomonadota</taxon>
        <taxon>Gammaproteobacteria</taxon>
        <taxon>Oceanospirillales</taxon>
        <taxon>Oceanospirillaceae</taxon>
        <taxon>Parathalassolituus</taxon>
    </lineage>
</organism>
<feature type="domain" description="DUF4124" evidence="2">
    <location>
        <begin position="60"/>
        <end position="95"/>
    </location>
</feature>
<evidence type="ECO:0000313" key="4">
    <source>
        <dbReference type="Proteomes" id="UP001150830"/>
    </source>
</evidence>
<proteinExistence type="predicted"/>
<dbReference type="RefSeq" id="WP_283173172.1">
    <property type="nucleotide sequence ID" value="NZ_JAPNOA010000020.1"/>
</dbReference>
<accession>A0A9X3EDS6</accession>
<feature type="compositionally biased region" description="Polar residues" evidence="1">
    <location>
        <begin position="48"/>
        <end position="65"/>
    </location>
</feature>
<keyword evidence="4" id="KW-1185">Reference proteome</keyword>
<evidence type="ECO:0000259" key="2">
    <source>
        <dbReference type="Pfam" id="PF13511"/>
    </source>
</evidence>
<dbReference type="Proteomes" id="UP001150830">
    <property type="component" value="Unassembled WGS sequence"/>
</dbReference>
<dbReference type="EMBL" id="JAPNOA010000020">
    <property type="protein sequence ID" value="MCY0964954.1"/>
    <property type="molecule type" value="Genomic_DNA"/>
</dbReference>
<evidence type="ECO:0000256" key="1">
    <source>
        <dbReference type="SAM" id="MobiDB-lite"/>
    </source>
</evidence>
<sequence>MKPGMIIGLGLLVGGALVLPRFMNGPDGRPLSATLDDLKEQAKREESTVSSEQTRQTFQKWQDAQGNWHYGDKVPEGVKAVAVQVDTAANIVRSEKIPEPTADAGAPARKGSVALIEDSRNVTPLTPLTSPGTVLNTVEQAQAVQELLNQHNQAIQQSGQ</sequence>
<dbReference type="InterPro" id="IPR025392">
    <property type="entry name" value="DUF4124"/>
</dbReference>
<gene>
    <name evidence="3" type="ORF">OUO13_07125</name>
</gene>
<dbReference type="Pfam" id="PF13511">
    <property type="entry name" value="DUF4124"/>
    <property type="match status" value="1"/>
</dbReference>
<protein>
    <recommendedName>
        <fullName evidence="2">DUF4124 domain-containing protein</fullName>
    </recommendedName>
</protein>
<evidence type="ECO:0000313" key="3">
    <source>
        <dbReference type="EMBL" id="MCY0964954.1"/>
    </source>
</evidence>
<feature type="region of interest" description="Disordered" evidence="1">
    <location>
        <begin position="41"/>
        <end position="69"/>
    </location>
</feature>
<name>A0A9X3EDS6_9GAMM</name>
<comment type="caution">
    <text evidence="3">The sequence shown here is derived from an EMBL/GenBank/DDBJ whole genome shotgun (WGS) entry which is preliminary data.</text>
</comment>
<reference evidence="3" key="1">
    <citation type="submission" date="2022-11" db="EMBL/GenBank/DDBJ databases">
        <title>Parathalassolutuus dongxingensis gen. nov., sp. nov., a novel member of family Oceanospirillaceae isolated from a coastal shrimp pond in Guangxi, China.</title>
        <authorList>
            <person name="Chen H."/>
        </authorList>
    </citation>
    <scope>NUCLEOTIDE SEQUENCE</scope>
    <source>
        <strain evidence="3">G-43</strain>
    </source>
</reference>